<comment type="cofactor">
    <cofactor evidence="3">
        <name>Zn(2+)</name>
        <dbReference type="ChEBI" id="CHEBI:29105"/>
    </cofactor>
    <text evidence="3">Binds 2 Zn(2+) ions per subunit.</text>
</comment>
<dbReference type="CDD" id="cd03884">
    <property type="entry name" value="M20_bAS"/>
    <property type="match status" value="1"/>
</dbReference>
<evidence type="ECO:0000256" key="3">
    <source>
        <dbReference type="PIRSR" id="PIRSR001235-1"/>
    </source>
</evidence>
<feature type="binding site" evidence="3">
    <location>
        <position position="91"/>
    </location>
    <ligand>
        <name>Zn(2+)</name>
        <dbReference type="ChEBI" id="CHEBI:29105"/>
        <label>1</label>
    </ligand>
</feature>
<dbReference type="Gene3D" id="3.30.70.360">
    <property type="match status" value="1"/>
</dbReference>
<dbReference type="Gene3D" id="3.40.630.10">
    <property type="entry name" value="Zn peptidases"/>
    <property type="match status" value="1"/>
</dbReference>
<evidence type="ECO:0000256" key="2">
    <source>
        <dbReference type="ARBA" id="ARBA00022801"/>
    </source>
</evidence>
<dbReference type="PANTHER" id="PTHR32494">
    <property type="entry name" value="ALLANTOATE DEIMINASE-RELATED"/>
    <property type="match status" value="1"/>
</dbReference>
<keyword evidence="2 4" id="KW-0378">Hydrolase</keyword>
<organism evidence="4 5">
    <name type="scientific">Acuticoccus mangrovi</name>
    <dbReference type="NCBI Taxonomy" id="2796142"/>
    <lineage>
        <taxon>Bacteria</taxon>
        <taxon>Pseudomonadati</taxon>
        <taxon>Pseudomonadota</taxon>
        <taxon>Alphaproteobacteria</taxon>
        <taxon>Hyphomicrobiales</taxon>
        <taxon>Amorphaceae</taxon>
        <taxon>Acuticoccus</taxon>
    </lineage>
</organism>
<dbReference type="RefSeq" id="WP_198883901.1">
    <property type="nucleotide sequence ID" value="NZ_JAEKJA010000022.1"/>
</dbReference>
<dbReference type="Proteomes" id="UP000609531">
    <property type="component" value="Unassembled WGS sequence"/>
</dbReference>
<name>A0A934ISJ4_9HYPH</name>
<comment type="caution">
    <text evidence="4">The sequence shown here is derived from an EMBL/GenBank/DDBJ whole genome shotgun (WGS) entry which is preliminary data.</text>
</comment>
<dbReference type="InterPro" id="IPR036264">
    <property type="entry name" value="Bact_exopeptidase_dim_dom"/>
</dbReference>
<feature type="binding site" evidence="3">
    <location>
        <position position="186"/>
    </location>
    <ligand>
        <name>Zn(2+)</name>
        <dbReference type="ChEBI" id="CHEBI:29105"/>
        <label>1</label>
    </ligand>
</feature>
<evidence type="ECO:0000313" key="4">
    <source>
        <dbReference type="EMBL" id="MBJ3777996.1"/>
    </source>
</evidence>
<proteinExistence type="inferred from homology"/>
<reference evidence="4" key="1">
    <citation type="submission" date="2020-12" db="EMBL/GenBank/DDBJ databases">
        <title>Bacterial taxonomy.</title>
        <authorList>
            <person name="Pan X."/>
        </authorList>
    </citation>
    <scope>NUCLEOTIDE SEQUENCE</scope>
    <source>
        <strain evidence="4">B2012</strain>
    </source>
</reference>
<keyword evidence="3" id="KW-0479">Metal-binding</keyword>
<feature type="binding site" evidence="3">
    <location>
        <position position="91"/>
    </location>
    <ligand>
        <name>Zn(2+)</name>
        <dbReference type="ChEBI" id="CHEBI:29105"/>
        <label>2</label>
    </ligand>
</feature>
<keyword evidence="3" id="KW-0862">Zinc</keyword>
<dbReference type="SUPFAM" id="SSF55031">
    <property type="entry name" value="Bacterial exopeptidase dimerisation domain"/>
    <property type="match status" value="1"/>
</dbReference>
<dbReference type="EMBL" id="JAEKJA010000022">
    <property type="protein sequence ID" value="MBJ3777996.1"/>
    <property type="molecule type" value="Genomic_DNA"/>
</dbReference>
<evidence type="ECO:0000256" key="1">
    <source>
        <dbReference type="ARBA" id="ARBA00006153"/>
    </source>
</evidence>
<protein>
    <submittedName>
        <fullName evidence="4">Zn-dependent hydrolase</fullName>
    </submittedName>
</protein>
<feature type="binding site" evidence="3">
    <location>
        <position position="378"/>
    </location>
    <ligand>
        <name>Zn(2+)</name>
        <dbReference type="ChEBI" id="CHEBI:29105"/>
        <label>2</label>
    </ligand>
</feature>
<keyword evidence="5" id="KW-1185">Reference proteome</keyword>
<sequence>MLTINADRLWRTLMRSAEIGPGVAGGLKRLTLTPEDGEVRDQLKAWAAEDGFAVTVDGAGNMFVRMEGASDGPPVLIGSHLDTQVTGGRFDGILGVLGGLEVLRTLKDLGHVPKRPIEVVNWTNEEGARFSPPMMASAVFCGVETLDWLYDRVDDDGVRLLDALEAIGYRGEAPVGKPVDAYFELHIEQAPELYDEGIDIGVVTAGYAVRGLLIRFTGETAHTGPTPMDRRKNAIIGASYGAVATNEVGHAYAPLGKATASRLVAWPNKPGILSSFAELTVDVRHPETEAADRMRDEILARIAEGAEKAKVKWEVVSTWTYGEERFDPALVDLYRQAAKGLGLSQKDMMSQAGHDAYYMSRVAPTAILFSPCIDGITHNEAEDITPAHATNATNVLLNAVVARADRD</sequence>
<dbReference type="PANTHER" id="PTHR32494:SF5">
    <property type="entry name" value="ALLANTOATE AMIDOHYDROLASE"/>
    <property type="match status" value="1"/>
</dbReference>
<dbReference type="PIRSF" id="PIRSF001235">
    <property type="entry name" value="Amidase_carbamoylase"/>
    <property type="match status" value="1"/>
</dbReference>
<feature type="binding site" evidence="3">
    <location>
        <position position="80"/>
    </location>
    <ligand>
        <name>Zn(2+)</name>
        <dbReference type="ChEBI" id="CHEBI:29105"/>
        <label>1</label>
    </ligand>
</feature>
<dbReference type="GO" id="GO:0046872">
    <property type="term" value="F:metal ion binding"/>
    <property type="evidence" value="ECO:0007669"/>
    <property type="project" value="UniProtKB-KW"/>
</dbReference>
<dbReference type="GO" id="GO:0016813">
    <property type="term" value="F:hydrolase activity, acting on carbon-nitrogen (but not peptide) bonds, in linear amidines"/>
    <property type="evidence" value="ECO:0007669"/>
    <property type="project" value="InterPro"/>
</dbReference>
<dbReference type="AlphaFoldDB" id="A0A934ISJ4"/>
<dbReference type="Pfam" id="PF01546">
    <property type="entry name" value="Peptidase_M20"/>
    <property type="match status" value="1"/>
</dbReference>
<comment type="similarity">
    <text evidence="1">Belongs to the peptidase M20 family.</text>
</comment>
<dbReference type="SUPFAM" id="SSF53187">
    <property type="entry name" value="Zn-dependent exopeptidases"/>
    <property type="match status" value="1"/>
</dbReference>
<feature type="binding site" evidence="3">
    <location>
        <position position="126"/>
    </location>
    <ligand>
        <name>Zn(2+)</name>
        <dbReference type="ChEBI" id="CHEBI:29105"/>
        <label>2</label>
    </ligand>
</feature>
<evidence type="ECO:0000313" key="5">
    <source>
        <dbReference type="Proteomes" id="UP000609531"/>
    </source>
</evidence>
<dbReference type="NCBIfam" id="NF006769">
    <property type="entry name" value="PRK09290.1-3"/>
    <property type="match status" value="1"/>
</dbReference>
<dbReference type="NCBIfam" id="TIGR01879">
    <property type="entry name" value="hydantase"/>
    <property type="match status" value="1"/>
</dbReference>
<accession>A0A934ISJ4</accession>
<gene>
    <name evidence="4" type="ORF">JCR33_20015</name>
</gene>
<dbReference type="InterPro" id="IPR002933">
    <property type="entry name" value="Peptidase_M20"/>
</dbReference>
<dbReference type="InterPro" id="IPR010158">
    <property type="entry name" value="Amidase_Cbmase"/>
</dbReference>